<dbReference type="PANTHER" id="PTHR30204:SF69">
    <property type="entry name" value="MERR-FAMILY TRANSCRIPTIONAL REGULATOR"/>
    <property type="match status" value="1"/>
</dbReference>
<dbReference type="InterPro" id="IPR036594">
    <property type="entry name" value="Meth_synthase_dom"/>
</dbReference>
<name>A0A562Q3D4_9BURK</name>
<evidence type="ECO:0000313" key="7">
    <source>
        <dbReference type="EMBL" id="TWI51213.1"/>
    </source>
</evidence>
<feature type="domain" description="B12-binding" evidence="6">
    <location>
        <begin position="197"/>
        <end position="322"/>
    </location>
</feature>
<keyword evidence="2" id="KW-0805">Transcription regulation</keyword>
<evidence type="ECO:0000256" key="1">
    <source>
        <dbReference type="ARBA" id="ARBA00022491"/>
    </source>
</evidence>
<sequence length="324" mass="35960">MQEYLAQMNNPILPTAIPCTISDVERDTGVAKETLRVWERRYAFPKPERDPFGERLYPVEQVHKLRLVKRLIDLGFRPGKVIGYTTQELQALAEKTATGNRPRARGTAADMQPYLDLCRSHQSDALRRRLSQALLVMRLRNFVIDLMSPLTTSVGDAWACGDFGVWEEHLFTETLQMVMRSAIFSVPAANPLSSAPRPRILLTTTPQEKHGLGLLMSEALMVADGASCISLGVQTPLPDIVDAARALQVDIVALSFSTAMNTRHVIDALKELRARLPEAVDIWAGGGNAALRRRAPGFVQVLTLQDIAGALADWRLRARQHYSA</sequence>
<dbReference type="GO" id="GO:0046872">
    <property type="term" value="F:metal ion binding"/>
    <property type="evidence" value="ECO:0007669"/>
    <property type="project" value="InterPro"/>
</dbReference>
<reference evidence="7 8" key="1">
    <citation type="journal article" date="2015" name="Stand. Genomic Sci.">
        <title>Genomic Encyclopedia of Bacterial and Archaeal Type Strains, Phase III: the genomes of soil and plant-associated and newly described type strains.</title>
        <authorList>
            <person name="Whitman W.B."/>
            <person name="Woyke T."/>
            <person name="Klenk H.P."/>
            <person name="Zhou Y."/>
            <person name="Lilburn T.G."/>
            <person name="Beck B.J."/>
            <person name="De Vos P."/>
            <person name="Vandamme P."/>
            <person name="Eisen J.A."/>
            <person name="Garrity G."/>
            <person name="Hugenholtz P."/>
            <person name="Kyrpides N.C."/>
        </authorList>
    </citation>
    <scope>NUCLEOTIDE SEQUENCE [LARGE SCALE GENOMIC DNA]</scope>
    <source>
        <strain evidence="7 8">CGMCC 1.10685</strain>
    </source>
</reference>
<keyword evidence="4" id="KW-0804">Transcription</keyword>
<dbReference type="PANTHER" id="PTHR30204">
    <property type="entry name" value="REDOX-CYCLING DRUG-SENSING TRANSCRIPTIONAL ACTIVATOR SOXR"/>
    <property type="match status" value="1"/>
</dbReference>
<dbReference type="CDD" id="cd02065">
    <property type="entry name" value="B12-binding_like"/>
    <property type="match status" value="1"/>
</dbReference>
<dbReference type="Pfam" id="PF02607">
    <property type="entry name" value="B12-binding_2"/>
    <property type="match status" value="1"/>
</dbReference>
<dbReference type="Gene3D" id="3.40.50.280">
    <property type="entry name" value="Cobalamin-binding domain"/>
    <property type="match status" value="1"/>
</dbReference>
<dbReference type="Pfam" id="PF13411">
    <property type="entry name" value="MerR_1"/>
    <property type="match status" value="1"/>
</dbReference>
<evidence type="ECO:0000313" key="8">
    <source>
        <dbReference type="Proteomes" id="UP000315112"/>
    </source>
</evidence>
<comment type="caution">
    <text evidence="7">The sequence shown here is derived from an EMBL/GenBank/DDBJ whole genome shotgun (WGS) entry which is preliminary data.</text>
</comment>
<proteinExistence type="predicted"/>
<dbReference type="AlphaFoldDB" id="A0A562Q3D4"/>
<keyword evidence="3" id="KW-0238">DNA-binding</keyword>
<evidence type="ECO:0000259" key="5">
    <source>
        <dbReference type="PROSITE" id="PS50937"/>
    </source>
</evidence>
<dbReference type="InterPro" id="IPR009061">
    <property type="entry name" value="DNA-bd_dom_put_sf"/>
</dbReference>
<evidence type="ECO:0000256" key="4">
    <source>
        <dbReference type="ARBA" id="ARBA00023163"/>
    </source>
</evidence>
<dbReference type="InterPro" id="IPR036724">
    <property type="entry name" value="Cobalamin-bd_sf"/>
</dbReference>
<dbReference type="InterPro" id="IPR000551">
    <property type="entry name" value="MerR-type_HTH_dom"/>
</dbReference>
<dbReference type="PROSITE" id="PS50937">
    <property type="entry name" value="HTH_MERR_2"/>
    <property type="match status" value="1"/>
</dbReference>
<dbReference type="SMART" id="SM00422">
    <property type="entry name" value="HTH_MERR"/>
    <property type="match status" value="1"/>
</dbReference>
<dbReference type="Pfam" id="PF02310">
    <property type="entry name" value="B12-binding"/>
    <property type="match status" value="1"/>
</dbReference>
<feature type="domain" description="HTH merR-type" evidence="5">
    <location>
        <begin position="20"/>
        <end position="76"/>
    </location>
</feature>
<dbReference type="InterPro" id="IPR006158">
    <property type="entry name" value="Cobalamin-bd"/>
</dbReference>
<dbReference type="InterPro" id="IPR047057">
    <property type="entry name" value="MerR_fam"/>
</dbReference>
<dbReference type="Proteomes" id="UP000315112">
    <property type="component" value="Unassembled WGS sequence"/>
</dbReference>
<organism evidence="7 8">
    <name type="scientific">Pseudoduganella flava</name>
    <dbReference type="NCBI Taxonomy" id="871742"/>
    <lineage>
        <taxon>Bacteria</taxon>
        <taxon>Pseudomonadati</taxon>
        <taxon>Pseudomonadota</taxon>
        <taxon>Betaproteobacteria</taxon>
        <taxon>Burkholderiales</taxon>
        <taxon>Oxalobacteraceae</taxon>
        <taxon>Telluria group</taxon>
        <taxon>Pseudoduganella</taxon>
    </lineage>
</organism>
<dbReference type="InterPro" id="IPR003759">
    <property type="entry name" value="Cbl-bd_cap"/>
</dbReference>
<dbReference type="SUPFAM" id="SSF46955">
    <property type="entry name" value="Putative DNA-binding domain"/>
    <property type="match status" value="1"/>
</dbReference>
<dbReference type="Gene3D" id="1.10.1240.10">
    <property type="entry name" value="Methionine synthase domain"/>
    <property type="match status" value="1"/>
</dbReference>
<dbReference type="GO" id="GO:0003677">
    <property type="term" value="F:DNA binding"/>
    <property type="evidence" value="ECO:0007669"/>
    <property type="project" value="UniProtKB-KW"/>
</dbReference>
<dbReference type="SUPFAM" id="SSF52242">
    <property type="entry name" value="Cobalamin (vitamin B12)-binding domain"/>
    <property type="match status" value="1"/>
</dbReference>
<dbReference type="CDD" id="cd01104">
    <property type="entry name" value="HTH_MlrA-CarA"/>
    <property type="match status" value="1"/>
</dbReference>
<keyword evidence="1" id="KW-0678">Repressor</keyword>
<gene>
    <name evidence="7" type="ORF">IP92_00196</name>
</gene>
<evidence type="ECO:0000256" key="2">
    <source>
        <dbReference type="ARBA" id="ARBA00023015"/>
    </source>
</evidence>
<protein>
    <submittedName>
        <fullName evidence="7">B12 binding protein</fullName>
    </submittedName>
</protein>
<dbReference type="PROSITE" id="PS51332">
    <property type="entry name" value="B12_BINDING"/>
    <property type="match status" value="1"/>
</dbReference>
<dbReference type="GO" id="GO:0003700">
    <property type="term" value="F:DNA-binding transcription factor activity"/>
    <property type="evidence" value="ECO:0007669"/>
    <property type="project" value="InterPro"/>
</dbReference>
<evidence type="ECO:0000256" key="3">
    <source>
        <dbReference type="ARBA" id="ARBA00023125"/>
    </source>
</evidence>
<accession>A0A562Q3D4</accession>
<dbReference type="GO" id="GO:0031419">
    <property type="term" value="F:cobalamin binding"/>
    <property type="evidence" value="ECO:0007669"/>
    <property type="project" value="InterPro"/>
</dbReference>
<dbReference type="Gene3D" id="1.10.1660.10">
    <property type="match status" value="1"/>
</dbReference>
<dbReference type="EMBL" id="VLKW01000001">
    <property type="protein sequence ID" value="TWI51213.1"/>
    <property type="molecule type" value="Genomic_DNA"/>
</dbReference>
<evidence type="ECO:0000259" key="6">
    <source>
        <dbReference type="PROSITE" id="PS51332"/>
    </source>
</evidence>